<accession>A0A1Q9LM70</accession>
<dbReference type="OrthoDB" id="4178270at2"/>
<dbReference type="Proteomes" id="UP000186040">
    <property type="component" value="Unassembled WGS sequence"/>
</dbReference>
<feature type="signal peptide" evidence="1">
    <location>
        <begin position="1"/>
        <end position="28"/>
    </location>
</feature>
<keyword evidence="1" id="KW-0732">Signal</keyword>
<feature type="chain" id="PRO_5012163910" description="DUF4397 domain-containing protein" evidence="1">
    <location>
        <begin position="29"/>
        <end position="400"/>
    </location>
</feature>
<evidence type="ECO:0008006" key="4">
    <source>
        <dbReference type="Google" id="ProtNLM"/>
    </source>
</evidence>
<organism evidence="2 3">
    <name type="scientific">Actinokineospora bangkokensis</name>
    <dbReference type="NCBI Taxonomy" id="1193682"/>
    <lineage>
        <taxon>Bacteria</taxon>
        <taxon>Bacillati</taxon>
        <taxon>Actinomycetota</taxon>
        <taxon>Actinomycetes</taxon>
        <taxon>Pseudonocardiales</taxon>
        <taxon>Pseudonocardiaceae</taxon>
        <taxon>Actinokineospora</taxon>
    </lineage>
</organism>
<comment type="caution">
    <text evidence="2">The sequence shown here is derived from an EMBL/GenBank/DDBJ whole genome shotgun (WGS) entry which is preliminary data.</text>
</comment>
<dbReference type="EMBL" id="MKQR01000012">
    <property type="protein sequence ID" value="OLR93136.1"/>
    <property type="molecule type" value="Genomic_DNA"/>
</dbReference>
<dbReference type="RefSeq" id="WP_075975131.1">
    <property type="nucleotide sequence ID" value="NZ_MKQR01000012.1"/>
</dbReference>
<dbReference type="STRING" id="1193682.BJP25_00645"/>
<evidence type="ECO:0000313" key="2">
    <source>
        <dbReference type="EMBL" id="OLR93136.1"/>
    </source>
</evidence>
<name>A0A1Q9LM70_9PSEU</name>
<keyword evidence="3" id="KW-1185">Reference proteome</keyword>
<reference evidence="2 3" key="1">
    <citation type="submission" date="2016-10" db="EMBL/GenBank/DDBJ databases">
        <title>The Draft Genome Sequence of Actinokineospora bangkokensis 44EHWT reveals the biosynthetic pathway of antifungal compounds Thailandins with unusual extender unit butylmalonyl-CoA.</title>
        <authorList>
            <person name="Greule A."/>
            <person name="Intra B."/>
            <person name="Flemming S."/>
            <person name="Rommel M.G."/>
            <person name="Panbangred W."/>
            <person name="Bechthold A."/>
        </authorList>
    </citation>
    <scope>NUCLEOTIDE SEQUENCE [LARGE SCALE GENOMIC DNA]</scope>
    <source>
        <strain evidence="2 3">44EHW</strain>
    </source>
</reference>
<sequence length="400" mass="40504">MRTKTKAVGRAVAALTATALAIATPAPAAQAAPAADAPASQYTPTAPKRVLDTREGVGAPAKPLGAGATITLDLSAQVPATATSVVLNVTGIAGAAGTYVTAYPTGGTRPVVSNLNLDAGAVRPNAVTVKLGTNRSVDLYNFGGSTHLVADLAGYYQTGPGALYNPVTPYRLADTREAGGPLGPGGVLTVNMREQLPDTATAVVVNVTGIGGSVGTYVTAYPGGAARPTASTLNLAPGQVAPNLAVVQIGTDGTVRFYNNTGTVNLVVDLAGYYDPTFGAQFHAGDPYRLVDTRETNTPLGPKRYFPVDLSGTLPDATALVFNLTGTAPTAGTYLTAWPFSADLPIASNVNLAPRETAANLAVVSLDEAVKLGVYNQFGYVHVLVDVAGWFGPVGAPAAG</sequence>
<evidence type="ECO:0000256" key="1">
    <source>
        <dbReference type="SAM" id="SignalP"/>
    </source>
</evidence>
<protein>
    <recommendedName>
        <fullName evidence="4">DUF4397 domain-containing protein</fullName>
    </recommendedName>
</protein>
<gene>
    <name evidence="2" type="ORF">BJP25_00645</name>
</gene>
<dbReference type="AlphaFoldDB" id="A0A1Q9LM70"/>
<evidence type="ECO:0000313" key="3">
    <source>
        <dbReference type="Proteomes" id="UP000186040"/>
    </source>
</evidence>
<proteinExistence type="predicted"/>